<comment type="caution">
    <text evidence="2">The sequence shown here is derived from an EMBL/GenBank/DDBJ whole genome shotgun (WGS) entry which is preliminary data.</text>
</comment>
<protein>
    <submittedName>
        <fullName evidence="2">Uncharacterized protein</fullName>
    </submittedName>
</protein>
<evidence type="ECO:0000256" key="1">
    <source>
        <dbReference type="SAM" id="Phobius"/>
    </source>
</evidence>
<feature type="transmembrane region" description="Helical" evidence="1">
    <location>
        <begin position="53"/>
        <end position="77"/>
    </location>
</feature>
<keyword evidence="3" id="KW-1185">Reference proteome</keyword>
<feature type="transmembrane region" description="Helical" evidence="1">
    <location>
        <begin position="16"/>
        <end position="41"/>
    </location>
</feature>
<evidence type="ECO:0000313" key="3">
    <source>
        <dbReference type="Proteomes" id="UP000252519"/>
    </source>
</evidence>
<dbReference type="AlphaFoldDB" id="A0A368H7W0"/>
<dbReference type="EMBL" id="JOJR01000013">
    <property type="protein sequence ID" value="RCN51430.1"/>
    <property type="molecule type" value="Genomic_DNA"/>
</dbReference>
<reference evidence="2 3" key="1">
    <citation type="submission" date="2014-10" db="EMBL/GenBank/DDBJ databases">
        <title>Draft genome of the hookworm Ancylostoma caninum.</title>
        <authorList>
            <person name="Mitreva M."/>
        </authorList>
    </citation>
    <scope>NUCLEOTIDE SEQUENCE [LARGE SCALE GENOMIC DNA]</scope>
    <source>
        <strain evidence="2 3">Baltimore</strain>
    </source>
</reference>
<keyword evidence="1" id="KW-0472">Membrane</keyword>
<accession>A0A368H7W0</accession>
<sequence>MRLAAYLNVNYENDDLLPVLIVVFNLVPVSIFLAVMSFTIVVNFGTALIIQMIALVFCLAWLIPCAILCSVSALVVWQAIQFTRFLIGAYIDRSLSKSIPPYSVLK</sequence>
<proteinExistence type="predicted"/>
<name>A0A368H7W0_ANCCA</name>
<keyword evidence="1" id="KW-1133">Transmembrane helix</keyword>
<keyword evidence="1" id="KW-0812">Transmembrane</keyword>
<dbReference type="OrthoDB" id="5789700at2759"/>
<evidence type="ECO:0000313" key="2">
    <source>
        <dbReference type="EMBL" id="RCN51430.1"/>
    </source>
</evidence>
<organism evidence="2 3">
    <name type="scientific">Ancylostoma caninum</name>
    <name type="common">Dog hookworm</name>
    <dbReference type="NCBI Taxonomy" id="29170"/>
    <lineage>
        <taxon>Eukaryota</taxon>
        <taxon>Metazoa</taxon>
        <taxon>Ecdysozoa</taxon>
        <taxon>Nematoda</taxon>
        <taxon>Chromadorea</taxon>
        <taxon>Rhabditida</taxon>
        <taxon>Rhabditina</taxon>
        <taxon>Rhabditomorpha</taxon>
        <taxon>Strongyloidea</taxon>
        <taxon>Ancylostomatidae</taxon>
        <taxon>Ancylostomatinae</taxon>
        <taxon>Ancylostoma</taxon>
    </lineage>
</organism>
<dbReference type="Proteomes" id="UP000252519">
    <property type="component" value="Unassembled WGS sequence"/>
</dbReference>
<gene>
    <name evidence="2" type="ORF">ANCCAN_02381</name>
</gene>